<dbReference type="PANTHER" id="PTHR23100:SF0">
    <property type="entry name" value="ARGININE BIOSYNTHESIS BIFUNCTIONAL PROTEIN ARGJ, MITOCHONDRIAL"/>
    <property type="match status" value="1"/>
</dbReference>
<evidence type="ECO:0000313" key="11">
    <source>
        <dbReference type="EMBL" id="ADI17315.1"/>
    </source>
</evidence>
<dbReference type="Gene3D" id="3.60.70.12">
    <property type="entry name" value="L-amino peptidase D-ALA esterase/amidase"/>
    <property type="match status" value="1"/>
</dbReference>
<dbReference type="GO" id="GO:0005737">
    <property type="term" value="C:cytoplasm"/>
    <property type="evidence" value="ECO:0007669"/>
    <property type="project" value="UniProtKB-SubCell"/>
</dbReference>
<comment type="subcellular location">
    <subcellularLocation>
        <location evidence="1 10">Cytoplasm</location>
    </subcellularLocation>
</comment>
<comment type="subunit">
    <text evidence="3 10">Heterotetramer of two alpha and two beta chains.</text>
</comment>
<dbReference type="AlphaFoldDB" id="E0XSC4"/>
<dbReference type="EC" id="2.3.1.1" evidence="10"/>
<keyword evidence="7 10" id="KW-0808">Transferase</keyword>
<dbReference type="HAMAP" id="MF_01106">
    <property type="entry name" value="ArgJ"/>
    <property type="match status" value="1"/>
</dbReference>
<feature type="chain" id="PRO_5023572447" description="Arginine biosynthesis bifunctional protein ArgJ alpha chain" evidence="10">
    <location>
        <begin position="1"/>
        <end position="197"/>
    </location>
</feature>
<gene>
    <name evidence="10" type="primary">argJ</name>
</gene>
<keyword evidence="5 10" id="KW-0055">Arginine biosynthesis</keyword>
<evidence type="ECO:0000256" key="10">
    <source>
        <dbReference type="HAMAP-Rule" id="MF_01106"/>
    </source>
</evidence>
<comment type="catalytic activity">
    <reaction evidence="10">
        <text>N(2)-acetyl-L-ornithine + L-glutamate = N-acetyl-L-glutamate + L-ornithine</text>
        <dbReference type="Rhea" id="RHEA:15349"/>
        <dbReference type="ChEBI" id="CHEBI:29985"/>
        <dbReference type="ChEBI" id="CHEBI:44337"/>
        <dbReference type="ChEBI" id="CHEBI:46911"/>
        <dbReference type="ChEBI" id="CHEBI:57805"/>
        <dbReference type="EC" id="2.3.1.35"/>
    </reaction>
</comment>
<dbReference type="MEROPS" id="T05.001"/>
<evidence type="ECO:0000256" key="7">
    <source>
        <dbReference type="ARBA" id="ARBA00022679"/>
    </source>
</evidence>
<comment type="pathway">
    <text evidence="10">Amino-acid biosynthesis; L-arginine biosynthesis; N(2)-acetyl-L-ornithine from L-glutamate: step 1/4.</text>
</comment>
<evidence type="ECO:0000256" key="3">
    <source>
        <dbReference type="ARBA" id="ARBA00011475"/>
    </source>
</evidence>
<dbReference type="EC" id="2.3.1.35" evidence="10"/>
<keyword evidence="10" id="KW-0511">Multifunctional enzyme</keyword>
<dbReference type="GO" id="GO:0006526">
    <property type="term" value="P:L-arginine biosynthetic process"/>
    <property type="evidence" value="ECO:0007669"/>
    <property type="project" value="UniProtKB-UniRule"/>
</dbReference>
<feature type="binding site" evidence="10">
    <location>
        <position position="198"/>
    </location>
    <ligand>
        <name>substrate</name>
    </ligand>
</feature>
<evidence type="ECO:0000256" key="1">
    <source>
        <dbReference type="ARBA" id="ARBA00004496"/>
    </source>
</evidence>
<dbReference type="GO" id="GO:0004358">
    <property type="term" value="F:L-glutamate N-acetyltransferase activity, acting on acetyl-L-ornithine as donor"/>
    <property type="evidence" value="ECO:0007669"/>
    <property type="project" value="UniProtKB-UniRule"/>
</dbReference>
<evidence type="ECO:0000256" key="6">
    <source>
        <dbReference type="ARBA" id="ARBA00022605"/>
    </source>
</evidence>
<proteinExistence type="inferred from homology"/>
<evidence type="ECO:0000256" key="8">
    <source>
        <dbReference type="ARBA" id="ARBA00022813"/>
    </source>
</evidence>
<feature type="binding site" evidence="10">
    <location>
        <position position="187"/>
    </location>
    <ligand>
        <name>substrate</name>
    </ligand>
</feature>
<dbReference type="InterPro" id="IPR042195">
    <property type="entry name" value="ArgJ_beta_C"/>
</dbReference>
<feature type="active site" description="Nucleophile" evidence="10">
    <location>
        <position position="198"/>
    </location>
</feature>
<comment type="function">
    <text evidence="10">Catalyzes two activities which are involved in the cyclic version of arginine biosynthesis: the synthesis of N-acetylglutamate from glutamate and acetyl-CoA as the acetyl donor, and of ornithine by transacetylation between N(2)-acetylornithine and glutamate.</text>
</comment>
<feature type="binding site" evidence="10">
    <location>
        <position position="285"/>
    </location>
    <ligand>
        <name>substrate</name>
    </ligand>
</feature>
<comment type="pathway">
    <text evidence="10">Amino-acid biosynthesis; L-arginine biosynthesis; L-ornithine and N-acetyl-L-glutamate from L-glutamate and N(2)-acetyl-L-ornithine (cyclic): step 1/1.</text>
</comment>
<comment type="similarity">
    <text evidence="2 10">Belongs to the ArgJ family.</text>
</comment>
<dbReference type="InterPro" id="IPR016117">
    <property type="entry name" value="ArgJ-like_dom_sf"/>
</dbReference>
<dbReference type="GO" id="GO:0004042">
    <property type="term" value="F:L-glutamate N-acetyltransferase activity"/>
    <property type="evidence" value="ECO:0007669"/>
    <property type="project" value="UniProtKB-UniRule"/>
</dbReference>
<feature type="site" description="Cleavage; by autolysis" evidence="10">
    <location>
        <begin position="197"/>
        <end position="198"/>
    </location>
</feature>
<reference evidence="11" key="1">
    <citation type="journal article" date="2011" name="Environ. Microbiol.">
        <title>Time-series analyses of Monterey Bay coastal microbial picoplankton using a 'genome proxy' microarray.</title>
        <authorList>
            <person name="Rich V.I."/>
            <person name="Pham V.D."/>
            <person name="Eppley J."/>
            <person name="Shi Y."/>
            <person name="DeLong E.F."/>
        </authorList>
    </citation>
    <scope>NUCLEOTIDE SEQUENCE</scope>
</reference>
<comment type="catalytic activity">
    <reaction evidence="10">
        <text>L-glutamate + acetyl-CoA = N-acetyl-L-glutamate + CoA + H(+)</text>
        <dbReference type="Rhea" id="RHEA:24292"/>
        <dbReference type="ChEBI" id="CHEBI:15378"/>
        <dbReference type="ChEBI" id="CHEBI:29985"/>
        <dbReference type="ChEBI" id="CHEBI:44337"/>
        <dbReference type="ChEBI" id="CHEBI:57287"/>
        <dbReference type="ChEBI" id="CHEBI:57288"/>
        <dbReference type="EC" id="2.3.1.1"/>
    </reaction>
</comment>
<keyword evidence="6 10" id="KW-0028">Amino-acid biosynthesis</keyword>
<dbReference type="FunFam" id="3.10.20.340:FF:000003">
    <property type="entry name" value="Arginine biosynthesis bifunctional protein ArgJ"/>
    <property type="match status" value="1"/>
</dbReference>
<dbReference type="PANTHER" id="PTHR23100">
    <property type="entry name" value="ARGININE BIOSYNTHESIS BIFUNCTIONAL PROTEIN ARGJ"/>
    <property type="match status" value="1"/>
</dbReference>
<keyword evidence="9 10" id="KW-0012">Acyltransferase</keyword>
<sequence length="413" mass="42970">MSDTVSPLAPQSFPQLPPLAGVALGTLAAGLRYQGRNDLFVAELSEGTSVAGVFTRSLCPSAPVDWCKQLLDSGARTARAVVCNAGNANAFTGSAGKTSVQVTVKTLADQLGVLPEEIFVASTGVIGEPMPDDLLRSSLPALAGAVGAASPEAWAASADAIRTTDTFAKGSARRIDGGVSHVVGIAKGSGMIAPNMATMLAFVFTDLPVEPRLLQQCLSTSVERSFNRITVDSDTSTSDTVLLFATGEQIDDELADPDDPKLAAFQQALDAVLLDLAQQIVRDGEGATKFVEVTVTGAADDQAAKAIALAIGNSPLVKTALAAEDANWGRLVMAVGKSGQAADRDKIAIWIGDEQVTADGKVLASYSEERATEYLRTPEVEIRVDVGIGDGDATIWTCDLTHGYIDINAGYRS</sequence>
<dbReference type="InterPro" id="IPR002813">
    <property type="entry name" value="Arg_biosynth_ArgJ"/>
</dbReference>
<keyword evidence="8 10" id="KW-0068">Autocatalytic cleavage</keyword>
<evidence type="ECO:0000256" key="9">
    <source>
        <dbReference type="ARBA" id="ARBA00023315"/>
    </source>
</evidence>
<keyword evidence="4 10" id="KW-0963">Cytoplasm</keyword>
<dbReference type="Pfam" id="PF01960">
    <property type="entry name" value="ArgJ"/>
    <property type="match status" value="1"/>
</dbReference>
<dbReference type="SUPFAM" id="SSF56266">
    <property type="entry name" value="DmpA/ArgJ-like"/>
    <property type="match status" value="1"/>
</dbReference>
<name>E0XSC4_9ACTN</name>
<dbReference type="CDD" id="cd02152">
    <property type="entry name" value="OAT"/>
    <property type="match status" value="1"/>
</dbReference>
<keyword evidence="11" id="KW-0032">Aminotransferase</keyword>
<dbReference type="EMBL" id="GU474860">
    <property type="protein sequence ID" value="ADI17315.1"/>
    <property type="molecule type" value="Genomic_DNA"/>
</dbReference>
<accession>E0XSC4</accession>
<dbReference type="GO" id="GO:0006592">
    <property type="term" value="P:ornithine biosynthetic process"/>
    <property type="evidence" value="ECO:0007669"/>
    <property type="project" value="TreeGrafter"/>
</dbReference>
<dbReference type="Gene3D" id="3.10.20.340">
    <property type="entry name" value="ArgJ beta chain, C-terminal domain"/>
    <property type="match status" value="1"/>
</dbReference>
<evidence type="ECO:0000256" key="4">
    <source>
        <dbReference type="ARBA" id="ARBA00022490"/>
    </source>
</evidence>
<feature type="binding site" evidence="10">
    <location>
        <position position="163"/>
    </location>
    <ligand>
        <name>substrate</name>
    </ligand>
</feature>
<dbReference type="GO" id="GO:0008483">
    <property type="term" value="F:transaminase activity"/>
    <property type="evidence" value="ECO:0007669"/>
    <property type="project" value="UniProtKB-KW"/>
</dbReference>
<feature type="binding site" evidence="10">
    <location>
        <position position="408"/>
    </location>
    <ligand>
        <name>substrate</name>
    </ligand>
</feature>
<feature type="binding site" evidence="10">
    <location>
        <position position="413"/>
    </location>
    <ligand>
        <name>substrate</name>
    </ligand>
</feature>
<feature type="chain" id="PRO_5023572449" description="Arginine biosynthesis bifunctional protein ArgJ beta chain" evidence="10">
    <location>
        <begin position="198"/>
        <end position="413"/>
    </location>
</feature>
<organism evidence="11">
    <name type="scientific">uncultured actinobacterium HF0070_17F14</name>
    <dbReference type="NCBI Taxonomy" id="711000"/>
    <lineage>
        <taxon>Bacteria</taxon>
        <taxon>Bacillati</taxon>
        <taxon>Actinomycetota</taxon>
        <taxon>Actinomycetes</taxon>
        <taxon>environmental samples</taxon>
    </lineage>
</organism>
<protein>
    <recommendedName>
        <fullName evidence="10">Arginine biosynthesis bifunctional protein ArgJ</fullName>
    </recommendedName>
    <domain>
        <recommendedName>
            <fullName evidence="10">Glutamate N-acetyltransferase</fullName>
            <ecNumber evidence="10">2.3.1.35</ecNumber>
        </recommendedName>
        <alternativeName>
            <fullName evidence="10">Ornithine acetyltransferase</fullName>
            <shortName evidence="10">OATase</shortName>
        </alternativeName>
        <alternativeName>
            <fullName evidence="10">Ornithine transacetylase</fullName>
        </alternativeName>
    </domain>
    <domain>
        <recommendedName>
            <fullName evidence="10">Amino-acid acetyltransferase</fullName>
            <ecNumber evidence="10">2.3.1.1</ecNumber>
        </recommendedName>
        <alternativeName>
            <fullName evidence="10">N-acetylglutamate synthase</fullName>
            <shortName evidence="10">AGSase</shortName>
        </alternativeName>
    </domain>
    <component>
        <recommendedName>
            <fullName evidence="10">Arginine biosynthesis bifunctional protein ArgJ alpha chain</fullName>
        </recommendedName>
    </component>
    <component>
        <recommendedName>
            <fullName evidence="10">Arginine biosynthesis bifunctional protein ArgJ beta chain</fullName>
        </recommendedName>
    </component>
</protein>
<feature type="site" description="Involved in the stabilization of negative charge on the oxyanion by the formation of the oxyanion hole" evidence="10">
    <location>
        <position position="124"/>
    </location>
</feature>
<dbReference type="UniPathway" id="UPA00068">
    <property type="reaction ID" value="UER00106"/>
</dbReference>
<evidence type="ECO:0000256" key="5">
    <source>
        <dbReference type="ARBA" id="ARBA00022571"/>
    </source>
</evidence>
<evidence type="ECO:0000256" key="2">
    <source>
        <dbReference type="ARBA" id="ARBA00006774"/>
    </source>
</evidence>
<feature type="site" description="Involved in the stabilization of negative charge on the oxyanion by the formation of the oxyanion hole" evidence="10">
    <location>
        <position position="123"/>
    </location>
</feature>
<dbReference type="NCBIfam" id="TIGR00120">
    <property type="entry name" value="ArgJ"/>
    <property type="match status" value="1"/>
</dbReference>
<dbReference type="FunFam" id="3.60.70.12:FF:000001">
    <property type="entry name" value="Arginine biosynthesis bifunctional protein ArgJ, chloroplastic"/>
    <property type="match status" value="1"/>
</dbReference>
<dbReference type="NCBIfam" id="NF003802">
    <property type="entry name" value="PRK05388.1"/>
    <property type="match status" value="1"/>
</dbReference>